<keyword evidence="2" id="KW-0472">Membrane</keyword>
<dbReference type="AlphaFoldDB" id="A0A5E8BXY9"/>
<sequence>MKFSHSFILAASSALTSAAAMASVAATVTPETSFSTSTPESLITDASQAADLEKRNPAAPKTTTTPEPPKPWLRTKTLAETTIIEVVTPTVWEGVTFSASPRTDIKTPDPWFSLDKGGKIKTIQPKIKNGITQNGRPDYGTWFEDSYTTTVNLKTIIEGVTEDTFHEEIKYLPEDTTDRDLNPIIRCTPNRYFNKKRKLDKVSSEPFCTPREAANLILDDVYWVSWYTKHYPNADKVRLHLAYIEKNKYGGIGKRDNILEKRDSEDAFWSSEWMTNLDGVYPLRIVEDFFIGSSPVHDVMLTLQPDTIADEDFNLINGTYLKLYRQPIKHKKPKTLSTDEGENSNSALYVVLTIPTLMVVVFIGYAIFNFIVRDSRTWKKMKLRTKRRIWSNPKYQQLPSNSYEMDSYEIR</sequence>
<evidence type="ECO:0000256" key="3">
    <source>
        <dbReference type="SAM" id="SignalP"/>
    </source>
</evidence>
<organism evidence="4 5">
    <name type="scientific">Magnusiomyces paraingens</name>
    <dbReference type="NCBI Taxonomy" id="2606893"/>
    <lineage>
        <taxon>Eukaryota</taxon>
        <taxon>Fungi</taxon>
        <taxon>Dikarya</taxon>
        <taxon>Ascomycota</taxon>
        <taxon>Saccharomycotina</taxon>
        <taxon>Dipodascomycetes</taxon>
        <taxon>Dipodascales</taxon>
        <taxon>Dipodascaceae</taxon>
        <taxon>Magnusiomyces</taxon>
    </lineage>
</organism>
<dbReference type="GeneID" id="43583933"/>
<feature type="chain" id="PRO_5022767522" evidence="3">
    <location>
        <begin position="19"/>
        <end position="411"/>
    </location>
</feature>
<keyword evidence="2" id="KW-1133">Transmembrane helix</keyword>
<dbReference type="Pfam" id="PF14610">
    <property type="entry name" value="Psg1"/>
    <property type="match status" value="1"/>
</dbReference>
<gene>
    <name evidence="4" type="ORF">SAPINGB_P005118</name>
</gene>
<evidence type="ECO:0000256" key="2">
    <source>
        <dbReference type="SAM" id="Phobius"/>
    </source>
</evidence>
<evidence type="ECO:0000313" key="5">
    <source>
        <dbReference type="Proteomes" id="UP000398389"/>
    </source>
</evidence>
<feature type="region of interest" description="Disordered" evidence="1">
    <location>
        <begin position="50"/>
        <end position="72"/>
    </location>
</feature>
<dbReference type="EMBL" id="CABVLU010000004">
    <property type="protein sequence ID" value="VVT56509.1"/>
    <property type="molecule type" value="Genomic_DNA"/>
</dbReference>
<dbReference type="Proteomes" id="UP000398389">
    <property type="component" value="Unassembled WGS sequence"/>
</dbReference>
<keyword evidence="5" id="KW-1185">Reference proteome</keyword>
<keyword evidence="2" id="KW-0812">Transmembrane</keyword>
<evidence type="ECO:0000256" key="1">
    <source>
        <dbReference type="SAM" id="MobiDB-lite"/>
    </source>
</evidence>
<feature type="transmembrane region" description="Helical" evidence="2">
    <location>
        <begin position="347"/>
        <end position="372"/>
    </location>
</feature>
<dbReference type="InterPro" id="IPR028000">
    <property type="entry name" value="Pma1"/>
</dbReference>
<keyword evidence="3" id="KW-0732">Signal</keyword>
<name>A0A5E8BXY9_9ASCO</name>
<evidence type="ECO:0000313" key="4">
    <source>
        <dbReference type="EMBL" id="VVT56509.1"/>
    </source>
</evidence>
<dbReference type="RefSeq" id="XP_031855724.1">
    <property type="nucleotide sequence ID" value="XM_031999833.1"/>
</dbReference>
<reference evidence="4 5" key="1">
    <citation type="submission" date="2019-09" db="EMBL/GenBank/DDBJ databases">
        <authorList>
            <person name="Brejova B."/>
        </authorList>
    </citation>
    <scope>NUCLEOTIDE SEQUENCE [LARGE SCALE GENOMIC DNA]</scope>
</reference>
<feature type="signal peptide" evidence="3">
    <location>
        <begin position="1"/>
        <end position="18"/>
    </location>
</feature>
<protein>
    <submittedName>
        <fullName evidence="4">Uncharacterized protein</fullName>
    </submittedName>
</protein>
<accession>A0A5E8BXY9</accession>
<proteinExistence type="predicted"/>
<dbReference type="OrthoDB" id="4084551at2759"/>